<dbReference type="RefSeq" id="WP_007579159.1">
    <property type="nucleotide sequence ID" value="NZ_AKAU01000053.1"/>
</dbReference>
<evidence type="ECO:0000313" key="1">
    <source>
        <dbReference type="EMBL" id="EIN01778.1"/>
    </source>
</evidence>
<protein>
    <recommendedName>
        <fullName evidence="3">DUF3564 domain-containing protein</fullName>
    </recommendedName>
</protein>
<evidence type="ECO:0000313" key="2">
    <source>
        <dbReference type="Proteomes" id="UP000004980"/>
    </source>
</evidence>
<dbReference type="InterPro" id="IPR021947">
    <property type="entry name" value="DUF3564"/>
</dbReference>
<accession>A0ABN0FSL8</accession>
<keyword evidence="2" id="KW-1185">Reference proteome</keyword>
<dbReference type="Proteomes" id="UP000004980">
    <property type="component" value="Unassembled WGS sequence"/>
</dbReference>
<sequence length="131" mass="14645">MRLTVHLDTFDRLNPCAYVILWLDKESNTWSREGHVGLDLPESGALAVDTGDTLVYSPNSRRPLCVLEGLDLHRGTEGPFEGEVGRAQWCRDDGLPPAPGHWHVQCVDQEVTRPEHNALAADDSESCSRRR</sequence>
<name>A0ABN0FSL8_9BURK</name>
<reference evidence="1 2" key="1">
    <citation type="journal article" date="2012" name="J. Bacteriol.">
        <title>Draft Genome Sequence of the Soil Bacterium Burkholderia terrae Strain BS001, Which Interacts with Fungal Surface Structures.</title>
        <authorList>
            <person name="Nazir R."/>
            <person name="Hansen M.A."/>
            <person name="Sorensen S."/>
            <person name="van Elsas J.D."/>
        </authorList>
    </citation>
    <scope>NUCLEOTIDE SEQUENCE [LARGE SCALE GENOMIC DNA]</scope>
    <source>
        <strain evidence="1 2">BS001</strain>
    </source>
</reference>
<gene>
    <name evidence="1" type="ORF">WQE_07087</name>
</gene>
<organism evidence="1 2">
    <name type="scientific">Paraburkholderia hospita</name>
    <dbReference type="NCBI Taxonomy" id="169430"/>
    <lineage>
        <taxon>Bacteria</taxon>
        <taxon>Pseudomonadati</taxon>
        <taxon>Pseudomonadota</taxon>
        <taxon>Betaproteobacteria</taxon>
        <taxon>Burkholderiales</taxon>
        <taxon>Burkholderiaceae</taxon>
        <taxon>Paraburkholderia</taxon>
    </lineage>
</organism>
<proteinExistence type="predicted"/>
<dbReference type="Pfam" id="PF12087">
    <property type="entry name" value="DUF3564"/>
    <property type="match status" value="1"/>
</dbReference>
<evidence type="ECO:0008006" key="3">
    <source>
        <dbReference type="Google" id="ProtNLM"/>
    </source>
</evidence>
<dbReference type="EMBL" id="AKAU01000053">
    <property type="protein sequence ID" value="EIN01778.1"/>
    <property type="molecule type" value="Genomic_DNA"/>
</dbReference>
<comment type="caution">
    <text evidence="1">The sequence shown here is derived from an EMBL/GenBank/DDBJ whole genome shotgun (WGS) entry which is preliminary data.</text>
</comment>